<dbReference type="SMART" id="SM00448">
    <property type="entry name" value="REC"/>
    <property type="match status" value="1"/>
</dbReference>
<keyword evidence="13" id="KW-1185">Reference proteome</keyword>
<dbReference type="InterPro" id="IPR001789">
    <property type="entry name" value="Sig_transdc_resp-reg_receiver"/>
</dbReference>
<dbReference type="GO" id="GO:0005524">
    <property type="term" value="F:ATP binding"/>
    <property type="evidence" value="ECO:0007669"/>
    <property type="project" value="UniProtKB-KW"/>
</dbReference>
<reference evidence="12 13" key="1">
    <citation type="journal article" date="2019" name="Int. J. Syst. Evol. Microbiol.">
        <title>The Global Catalogue of Microorganisms (GCM) 10K type strain sequencing project: providing services to taxonomists for standard genome sequencing and annotation.</title>
        <authorList>
            <consortium name="The Broad Institute Genomics Platform"/>
            <consortium name="The Broad Institute Genome Sequencing Center for Infectious Disease"/>
            <person name="Wu L."/>
            <person name="Ma J."/>
        </authorList>
    </citation>
    <scope>NUCLEOTIDE SEQUENCE [LARGE SCALE GENOMIC DNA]</scope>
    <source>
        <strain evidence="12 13">JCM 15134</strain>
    </source>
</reference>
<evidence type="ECO:0000256" key="6">
    <source>
        <dbReference type="PROSITE-ProRule" id="PRU00169"/>
    </source>
</evidence>
<dbReference type="Gene3D" id="3.40.50.2300">
    <property type="match status" value="1"/>
</dbReference>
<dbReference type="PANTHER" id="PTHR43047:SF9">
    <property type="entry name" value="HISTIDINE KINASE"/>
    <property type="match status" value="1"/>
</dbReference>
<dbReference type="InterPro" id="IPR036097">
    <property type="entry name" value="HisK_dim/P_sf"/>
</dbReference>
<dbReference type="Pfam" id="PF02518">
    <property type="entry name" value="HATPase_c"/>
    <property type="match status" value="1"/>
</dbReference>
<dbReference type="SUPFAM" id="SSF55785">
    <property type="entry name" value="PYP-like sensor domain (PAS domain)"/>
    <property type="match status" value="1"/>
</dbReference>
<keyword evidence="3 6" id="KW-0597">Phosphoprotein</keyword>
<organism evidence="12 13">
    <name type="scientific">Marinobacterium maritimum</name>
    <dbReference type="NCBI Taxonomy" id="500162"/>
    <lineage>
        <taxon>Bacteria</taxon>
        <taxon>Pseudomonadati</taxon>
        <taxon>Pseudomonadota</taxon>
        <taxon>Gammaproteobacteria</taxon>
        <taxon>Oceanospirillales</taxon>
        <taxon>Oceanospirillaceae</taxon>
        <taxon>Marinobacterium</taxon>
    </lineage>
</organism>
<evidence type="ECO:0000313" key="12">
    <source>
        <dbReference type="EMBL" id="GAA0685068.1"/>
    </source>
</evidence>
<dbReference type="PROSITE" id="PS50113">
    <property type="entry name" value="PAC"/>
    <property type="match status" value="1"/>
</dbReference>
<dbReference type="InterPro" id="IPR000700">
    <property type="entry name" value="PAS-assoc_C"/>
</dbReference>
<evidence type="ECO:0000259" key="9">
    <source>
        <dbReference type="PROSITE" id="PS50110"/>
    </source>
</evidence>
<keyword evidence="5" id="KW-0418">Kinase</keyword>
<dbReference type="PRINTS" id="PR00344">
    <property type="entry name" value="BCTRLSENSOR"/>
</dbReference>
<dbReference type="CDD" id="cd00130">
    <property type="entry name" value="PAS"/>
    <property type="match status" value="1"/>
</dbReference>
<dbReference type="EMBL" id="BAAAET010000001">
    <property type="protein sequence ID" value="GAA0685068.1"/>
    <property type="molecule type" value="Genomic_DNA"/>
</dbReference>
<protein>
    <recommendedName>
        <fullName evidence="2">histidine kinase</fullName>
        <ecNumber evidence="2">2.7.13.3</ecNumber>
    </recommendedName>
</protein>
<dbReference type="PROSITE" id="PS50112">
    <property type="entry name" value="PAS"/>
    <property type="match status" value="1"/>
</dbReference>
<evidence type="ECO:0000256" key="1">
    <source>
        <dbReference type="ARBA" id="ARBA00000085"/>
    </source>
</evidence>
<dbReference type="CDD" id="cd00156">
    <property type="entry name" value="REC"/>
    <property type="match status" value="1"/>
</dbReference>
<feature type="domain" description="Histidine kinase" evidence="8">
    <location>
        <begin position="222"/>
        <end position="434"/>
    </location>
</feature>
<dbReference type="Gene3D" id="1.10.287.130">
    <property type="match status" value="1"/>
</dbReference>
<dbReference type="CDD" id="cd00082">
    <property type="entry name" value="HisKA"/>
    <property type="match status" value="1"/>
</dbReference>
<dbReference type="InterPro" id="IPR004358">
    <property type="entry name" value="Sig_transdc_His_kin-like_C"/>
</dbReference>
<comment type="catalytic activity">
    <reaction evidence="1">
        <text>ATP + protein L-histidine = ADP + protein N-phospho-L-histidine.</text>
        <dbReference type="EC" id="2.7.13.3"/>
    </reaction>
</comment>
<evidence type="ECO:0000256" key="7">
    <source>
        <dbReference type="SAM" id="Coils"/>
    </source>
</evidence>
<evidence type="ECO:0000259" key="11">
    <source>
        <dbReference type="PROSITE" id="PS50113"/>
    </source>
</evidence>
<keyword evidence="12" id="KW-0067">ATP-binding</keyword>
<proteinExistence type="predicted"/>
<evidence type="ECO:0000256" key="4">
    <source>
        <dbReference type="ARBA" id="ARBA00022679"/>
    </source>
</evidence>
<dbReference type="PROSITE" id="PS50109">
    <property type="entry name" value="HIS_KIN"/>
    <property type="match status" value="1"/>
</dbReference>
<feature type="domain" description="Response regulatory" evidence="9">
    <location>
        <begin position="458"/>
        <end position="573"/>
    </location>
</feature>
<dbReference type="SMART" id="SM00387">
    <property type="entry name" value="HATPase_c"/>
    <property type="match status" value="1"/>
</dbReference>
<dbReference type="SUPFAM" id="SSF52172">
    <property type="entry name" value="CheY-like"/>
    <property type="match status" value="1"/>
</dbReference>
<dbReference type="PANTHER" id="PTHR43047">
    <property type="entry name" value="TWO-COMPONENT HISTIDINE PROTEIN KINASE"/>
    <property type="match status" value="1"/>
</dbReference>
<keyword evidence="7" id="KW-0175">Coiled coil</keyword>
<dbReference type="InterPro" id="IPR003661">
    <property type="entry name" value="HisK_dim/P_dom"/>
</dbReference>
<feature type="coiled-coil region" evidence="7">
    <location>
        <begin position="156"/>
        <end position="215"/>
    </location>
</feature>
<keyword evidence="12" id="KW-0547">Nucleotide-binding</keyword>
<evidence type="ECO:0000256" key="2">
    <source>
        <dbReference type="ARBA" id="ARBA00012438"/>
    </source>
</evidence>
<feature type="domain" description="PAS" evidence="10">
    <location>
        <begin position="41"/>
        <end position="98"/>
    </location>
</feature>
<dbReference type="Pfam" id="PF00072">
    <property type="entry name" value="Response_reg"/>
    <property type="match status" value="1"/>
</dbReference>
<dbReference type="InterPro" id="IPR003594">
    <property type="entry name" value="HATPase_dom"/>
</dbReference>
<evidence type="ECO:0000259" key="10">
    <source>
        <dbReference type="PROSITE" id="PS50112"/>
    </source>
</evidence>
<evidence type="ECO:0000259" key="8">
    <source>
        <dbReference type="PROSITE" id="PS50109"/>
    </source>
</evidence>
<dbReference type="EC" id="2.7.13.3" evidence="2"/>
<dbReference type="Proteomes" id="UP001499915">
    <property type="component" value="Unassembled WGS sequence"/>
</dbReference>
<dbReference type="InterPro" id="IPR005467">
    <property type="entry name" value="His_kinase_dom"/>
</dbReference>
<dbReference type="PROSITE" id="PS50110">
    <property type="entry name" value="RESPONSE_REGULATORY"/>
    <property type="match status" value="1"/>
</dbReference>
<comment type="caution">
    <text evidence="12">The sequence shown here is derived from an EMBL/GenBank/DDBJ whole genome shotgun (WGS) entry which is preliminary data.</text>
</comment>
<evidence type="ECO:0000256" key="3">
    <source>
        <dbReference type="ARBA" id="ARBA00022553"/>
    </source>
</evidence>
<accession>A0ABN1I3A1</accession>
<gene>
    <name evidence="12" type="ORF">GCM10009104_08220</name>
</gene>
<sequence length="582" mass="65476">MKKPSDTTELTVEHLIGLGGQSARKSYYPELLSKIEELESERNRYKWLFDNALHGIFQADLTGMIGKANRALARICGYPDRESMAQKVNFATDLLLSEQEFRLMLARLVNDGQLFLYETRLRKATGEIVEVSMNILLRRKGEEAAIVAFVADITERKRVQQRMLSLNEELEQRVDERTRELVQLNDRLWREVRTRQQAEQEMLRAKEAAEEANLSKDKYLAAASHDLLQPMNAARLLVAALQERNLPEAEADLVNRVHLALDGAEHLLTDLLDISKLDQNAVQPEIQSFPVSRLADSLRSEFEPVANAAGLSFQVHSRDHWIASDLRLLTRILRNFLSNAFRYTDNGGVLLAFRRRGDVLVIQVWDTGGGIPGDKQEAIFEEFCRLSHHQTRKGGVGLGLAIVDRIARMLEHPINLRSVIGAGSCFEVSVPLVAQVHQIRLNEAPTPVTSCDLLDGRRVLVLDNDPAILVSMQALLGGWGCEVMLAEDLSEARKACSEKAPDLVLADYHLEDEQTGLELRSWLNNAGMAEIPMVMLTADRSDDTRKAFREQGVQVLNKPVKPGKMRALMTHLINRQTESTAE</sequence>
<feature type="domain" description="PAC" evidence="11">
    <location>
        <begin position="115"/>
        <end position="165"/>
    </location>
</feature>
<dbReference type="NCBIfam" id="NF041832">
    <property type="entry name" value="near_NosP_CTERM"/>
    <property type="match status" value="1"/>
</dbReference>
<dbReference type="SMART" id="SM00388">
    <property type="entry name" value="HisKA"/>
    <property type="match status" value="1"/>
</dbReference>
<evidence type="ECO:0000256" key="5">
    <source>
        <dbReference type="ARBA" id="ARBA00022777"/>
    </source>
</evidence>
<dbReference type="Gene3D" id="3.30.565.10">
    <property type="entry name" value="Histidine kinase-like ATPase, C-terminal domain"/>
    <property type="match status" value="1"/>
</dbReference>
<dbReference type="InterPro" id="IPR011006">
    <property type="entry name" value="CheY-like_superfamily"/>
</dbReference>
<dbReference type="Pfam" id="PF00512">
    <property type="entry name" value="HisKA"/>
    <property type="match status" value="1"/>
</dbReference>
<feature type="modified residue" description="4-aspartylphosphate" evidence="6">
    <location>
        <position position="507"/>
    </location>
</feature>
<dbReference type="NCBIfam" id="TIGR00229">
    <property type="entry name" value="sensory_box"/>
    <property type="match status" value="1"/>
</dbReference>
<name>A0ABN1I3A1_9GAMM</name>
<dbReference type="InterPro" id="IPR000014">
    <property type="entry name" value="PAS"/>
</dbReference>
<keyword evidence="4" id="KW-0808">Transferase</keyword>
<evidence type="ECO:0000313" key="13">
    <source>
        <dbReference type="Proteomes" id="UP001499915"/>
    </source>
</evidence>
<dbReference type="SUPFAM" id="SSF55874">
    <property type="entry name" value="ATPase domain of HSP90 chaperone/DNA topoisomerase II/histidine kinase"/>
    <property type="match status" value="1"/>
</dbReference>
<dbReference type="Pfam" id="PF13188">
    <property type="entry name" value="PAS_8"/>
    <property type="match status" value="1"/>
</dbReference>
<dbReference type="RefSeq" id="WP_343802708.1">
    <property type="nucleotide sequence ID" value="NZ_BAAAET010000001.1"/>
</dbReference>
<dbReference type="InterPro" id="IPR035965">
    <property type="entry name" value="PAS-like_dom_sf"/>
</dbReference>
<dbReference type="Gene3D" id="3.30.450.20">
    <property type="entry name" value="PAS domain"/>
    <property type="match status" value="1"/>
</dbReference>
<dbReference type="SUPFAM" id="SSF47384">
    <property type="entry name" value="Homodimeric domain of signal transducing histidine kinase"/>
    <property type="match status" value="1"/>
</dbReference>
<dbReference type="InterPro" id="IPR036890">
    <property type="entry name" value="HATPase_C_sf"/>
</dbReference>